<dbReference type="GO" id="GO:0005506">
    <property type="term" value="F:iron ion binding"/>
    <property type="evidence" value="ECO:0007669"/>
    <property type="project" value="InterPro"/>
</dbReference>
<dbReference type="InterPro" id="IPR036396">
    <property type="entry name" value="Cyt_P450_sf"/>
</dbReference>
<sequence>MGRDVGGAVAVVALARTGLAAAAAEAQNHHKYSIAFLPAADEEWRKLRKISKEQMFSRHRLDASEGLRRAKLEQLCDYLKECCVSSRAVNIEEAALTTTLNFISTTLFSVDFANYDSNSTHEYKEVAQGAMDALGALNLADFFPILKMVDPQGIKRRSEFCFAKLFAIFDDIINQRLESRKDGGGGGGLKKDDLLEALLDLRQGNEYDLSSDHIKHLLFLDINEKFGLVLSKVVPLKAVPSKYEV</sequence>
<dbReference type="PANTHER" id="PTHR47950">
    <property type="entry name" value="CYTOCHROME P450, FAMILY 76, SUBFAMILY C, POLYPEPTIDE 5-RELATED"/>
    <property type="match status" value="1"/>
</dbReference>
<dbReference type="GO" id="GO:0020037">
    <property type="term" value="F:heme binding"/>
    <property type="evidence" value="ECO:0007669"/>
    <property type="project" value="InterPro"/>
</dbReference>
<evidence type="ECO:0000256" key="3">
    <source>
        <dbReference type="ARBA" id="ARBA00022617"/>
    </source>
</evidence>
<evidence type="ECO:0000256" key="2">
    <source>
        <dbReference type="ARBA" id="ARBA00010617"/>
    </source>
</evidence>
<evidence type="ECO:0000313" key="11">
    <source>
        <dbReference type="EMBL" id="KAG8374974.1"/>
    </source>
</evidence>
<proteinExistence type="inferred from homology"/>
<keyword evidence="6" id="KW-1133">Transmembrane helix</keyword>
<dbReference type="Gene3D" id="1.10.630.10">
    <property type="entry name" value="Cytochrome P450"/>
    <property type="match status" value="1"/>
</dbReference>
<name>A0AAV6X4C1_9LAMI</name>
<comment type="caution">
    <text evidence="11">The sequence shown here is derived from an EMBL/GenBank/DDBJ whole genome shotgun (WGS) entry which is preliminary data.</text>
</comment>
<gene>
    <name evidence="11" type="ORF">BUALT_Bualt10G0051400</name>
</gene>
<dbReference type="GO" id="GO:0004497">
    <property type="term" value="F:monooxygenase activity"/>
    <property type="evidence" value="ECO:0007669"/>
    <property type="project" value="UniProtKB-KW"/>
</dbReference>
<dbReference type="PANTHER" id="PTHR47950:SF4">
    <property type="entry name" value="GERANIOL 8-HYDROXYLASE-LIKE"/>
    <property type="match status" value="1"/>
</dbReference>
<dbReference type="InterPro" id="IPR001128">
    <property type="entry name" value="Cyt_P450"/>
</dbReference>
<accession>A0AAV6X4C1</accession>
<reference evidence="11" key="1">
    <citation type="submission" date="2019-10" db="EMBL/GenBank/DDBJ databases">
        <authorList>
            <person name="Zhang R."/>
            <person name="Pan Y."/>
            <person name="Wang J."/>
            <person name="Ma R."/>
            <person name="Yu S."/>
        </authorList>
    </citation>
    <scope>NUCLEOTIDE SEQUENCE</scope>
    <source>
        <strain evidence="11">LA-IB0</strain>
        <tissue evidence="11">Leaf</tissue>
    </source>
</reference>
<keyword evidence="7" id="KW-0560">Oxidoreductase</keyword>
<dbReference type="Proteomes" id="UP000826271">
    <property type="component" value="Unassembled WGS sequence"/>
</dbReference>
<evidence type="ECO:0000256" key="10">
    <source>
        <dbReference type="ARBA" id="ARBA00023136"/>
    </source>
</evidence>
<evidence type="ECO:0000256" key="5">
    <source>
        <dbReference type="ARBA" id="ARBA00022723"/>
    </source>
</evidence>
<dbReference type="Pfam" id="PF00067">
    <property type="entry name" value="p450"/>
    <property type="match status" value="1"/>
</dbReference>
<keyword evidence="4" id="KW-0812">Transmembrane</keyword>
<evidence type="ECO:0000256" key="1">
    <source>
        <dbReference type="ARBA" id="ARBA00004370"/>
    </source>
</evidence>
<evidence type="ECO:0000256" key="9">
    <source>
        <dbReference type="ARBA" id="ARBA00023033"/>
    </source>
</evidence>
<keyword evidence="10" id="KW-0472">Membrane</keyword>
<keyword evidence="9" id="KW-0503">Monooxygenase</keyword>
<evidence type="ECO:0000313" key="12">
    <source>
        <dbReference type="Proteomes" id="UP000826271"/>
    </source>
</evidence>
<dbReference type="EMBL" id="WHWC01000010">
    <property type="protein sequence ID" value="KAG8374974.1"/>
    <property type="molecule type" value="Genomic_DNA"/>
</dbReference>
<dbReference type="GO" id="GO:0016020">
    <property type="term" value="C:membrane"/>
    <property type="evidence" value="ECO:0007669"/>
    <property type="project" value="UniProtKB-SubCell"/>
</dbReference>
<protein>
    <submittedName>
        <fullName evidence="11">Uncharacterized protein</fullName>
    </submittedName>
</protein>
<keyword evidence="12" id="KW-1185">Reference proteome</keyword>
<keyword evidence="5" id="KW-0479">Metal-binding</keyword>
<evidence type="ECO:0000256" key="6">
    <source>
        <dbReference type="ARBA" id="ARBA00022989"/>
    </source>
</evidence>
<dbReference type="AlphaFoldDB" id="A0AAV6X4C1"/>
<evidence type="ECO:0000256" key="8">
    <source>
        <dbReference type="ARBA" id="ARBA00023004"/>
    </source>
</evidence>
<evidence type="ECO:0000256" key="4">
    <source>
        <dbReference type="ARBA" id="ARBA00022692"/>
    </source>
</evidence>
<evidence type="ECO:0000256" key="7">
    <source>
        <dbReference type="ARBA" id="ARBA00023002"/>
    </source>
</evidence>
<dbReference type="SUPFAM" id="SSF48264">
    <property type="entry name" value="Cytochrome P450"/>
    <property type="match status" value="1"/>
</dbReference>
<keyword evidence="3" id="KW-0349">Heme</keyword>
<organism evidence="11 12">
    <name type="scientific">Buddleja alternifolia</name>
    <dbReference type="NCBI Taxonomy" id="168488"/>
    <lineage>
        <taxon>Eukaryota</taxon>
        <taxon>Viridiplantae</taxon>
        <taxon>Streptophyta</taxon>
        <taxon>Embryophyta</taxon>
        <taxon>Tracheophyta</taxon>
        <taxon>Spermatophyta</taxon>
        <taxon>Magnoliopsida</taxon>
        <taxon>eudicotyledons</taxon>
        <taxon>Gunneridae</taxon>
        <taxon>Pentapetalae</taxon>
        <taxon>asterids</taxon>
        <taxon>lamiids</taxon>
        <taxon>Lamiales</taxon>
        <taxon>Scrophulariaceae</taxon>
        <taxon>Buddlejeae</taxon>
        <taxon>Buddleja</taxon>
    </lineage>
</organism>
<comment type="subcellular location">
    <subcellularLocation>
        <location evidence="1">Membrane</location>
    </subcellularLocation>
</comment>
<keyword evidence="8" id="KW-0408">Iron</keyword>
<dbReference type="GO" id="GO:0016705">
    <property type="term" value="F:oxidoreductase activity, acting on paired donors, with incorporation or reduction of molecular oxygen"/>
    <property type="evidence" value="ECO:0007669"/>
    <property type="project" value="InterPro"/>
</dbReference>
<comment type="similarity">
    <text evidence="2">Belongs to the cytochrome P450 family.</text>
</comment>